<dbReference type="SUPFAM" id="SSF56349">
    <property type="entry name" value="DNA breaking-rejoining enzymes"/>
    <property type="match status" value="1"/>
</dbReference>
<sequence>MINAGVDLYTVGGVHGHATTLSTQRYAHLVTAKLSDAVGRIWKEK</sequence>
<dbReference type="GO" id="GO:0015074">
    <property type="term" value="P:DNA integration"/>
    <property type="evidence" value="ECO:0007669"/>
    <property type="project" value="InterPro"/>
</dbReference>
<dbReference type="Gene3D" id="1.10.443.10">
    <property type="entry name" value="Intergrase catalytic core"/>
    <property type="match status" value="1"/>
</dbReference>
<dbReference type="RefSeq" id="WP_143325691.1">
    <property type="nucleotide sequence ID" value="NZ_MSRG01000091.1"/>
</dbReference>
<accession>A0A242MFY5</accession>
<dbReference type="GO" id="GO:0006310">
    <property type="term" value="P:DNA recombination"/>
    <property type="evidence" value="ECO:0007669"/>
    <property type="project" value="UniProtKB-KW"/>
</dbReference>
<dbReference type="GO" id="GO:0003677">
    <property type="term" value="F:DNA binding"/>
    <property type="evidence" value="ECO:0007669"/>
    <property type="project" value="InterPro"/>
</dbReference>
<keyword evidence="1" id="KW-0233">DNA recombination</keyword>
<name>A0A242MFY5_CABSO</name>
<evidence type="ECO:0008006" key="4">
    <source>
        <dbReference type="Google" id="ProtNLM"/>
    </source>
</evidence>
<evidence type="ECO:0000256" key="1">
    <source>
        <dbReference type="ARBA" id="ARBA00023172"/>
    </source>
</evidence>
<dbReference type="Proteomes" id="UP000195221">
    <property type="component" value="Unassembled WGS sequence"/>
</dbReference>
<gene>
    <name evidence="2" type="ORF">PAMC26577_29530</name>
</gene>
<reference evidence="2 3" key="1">
    <citation type="submission" date="2017-03" db="EMBL/GenBank/DDBJ databases">
        <title>Genome analysis of strain PAMC 26577.</title>
        <authorList>
            <person name="Oh H.-M."/>
            <person name="Yang J.-A."/>
        </authorList>
    </citation>
    <scope>NUCLEOTIDE SEQUENCE [LARGE SCALE GENOMIC DNA]</scope>
    <source>
        <strain evidence="2 3">PAMC 26577</strain>
    </source>
</reference>
<evidence type="ECO:0000313" key="3">
    <source>
        <dbReference type="Proteomes" id="UP000195221"/>
    </source>
</evidence>
<dbReference type="InterPro" id="IPR011010">
    <property type="entry name" value="DNA_brk_join_enz"/>
</dbReference>
<protein>
    <recommendedName>
        <fullName evidence="4">Integrase</fullName>
    </recommendedName>
</protein>
<comment type="caution">
    <text evidence="2">The sequence shown here is derived from an EMBL/GenBank/DDBJ whole genome shotgun (WGS) entry which is preliminary data.</text>
</comment>
<dbReference type="EMBL" id="NBTZ01000112">
    <property type="protein sequence ID" value="OTP69868.1"/>
    <property type="molecule type" value="Genomic_DNA"/>
</dbReference>
<dbReference type="InterPro" id="IPR013762">
    <property type="entry name" value="Integrase-like_cat_sf"/>
</dbReference>
<organism evidence="2 3">
    <name type="scientific">Caballeronia sordidicola</name>
    <name type="common">Burkholderia sordidicola</name>
    <dbReference type="NCBI Taxonomy" id="196367"/>
    <lineage>
        <taxon>Bacteria</taxon>
        <taxon>Pseudomonadati</taxon>
        <taxon>Pseudomonadota</taxon>
        <taxon>Betaproteobacteria</taxon>
        <taxon>Burkholderiales</taxon>
        <taxon>Burkholderiaceae</taxon>
        <taxon>Caballeronia</taxon>
    </lineage>
</organism>
<proteinExistence type="predicted"/>
<dbReference type="AlphaFoldDB" id="A0A242MFY5"/>
<evidence type="ECO:0000313" key="2">
    <source>
        <dbReference type="EMBL" id="OTP69868.1"/>
    </source>
</evidence>